<evidence type="ECO:0000313" key="3">
    <source>
        <dbReference type="Proteomes" id="UP000515317"/>
    </source>
</evidence>
<protein>
    <submittedName>
        <fullName evidence="2">Uncharacterized protein</fullName>
    </submittedName>
</protein>
<dbReference type="Proteomes" id="UP000515317">
    <property type="component" value="Chromosome"/>
</dbReference>
<evidence type="ECO:0000313" key="2">
    <source>
        <dbReference type="EMBL" id="BCJ90595.1"/>
    </source>
</evidence>
<dbReference type="RefSeq" id="WP_222877217.1">
    <property type="nucleotide sequence ID" value="NZ_AP023361.1"/>
</dbReference>
<accession>A0A6S6QSB7</accession>
<gene>
    <name evidence="2" type="ORF">IZ6_13300</name>
</gene>
<evidence type="ECO:0000256" key="1">
    <source>
        <dbReference type="SAM" id="MobiDB-lite"/>
    </source>
</evidence>
<dbReference type="EMBL" id="AP023361">
    <property type="protein sequence ID" value="BCJ90595.1"/>
    <property type="molecule type" value="Genomic_DNA"/>
</dbReference>
<sequence length="90" mass="9839">MTTATIKPLHSRIRSGQTRPGDDRRFAKALGIGPGDDRLSLCSEALSGSVHAALDLWRSLFPGRPLRIQVEHTPSALRMCAHLLTEVRPA</sequence>
<organism evidence="2 3">
    <name type="scientific">Terrihabitans soli</name>
    <dbReference type="NCBI Taxonomy" id="708113"/>
    <lineage>
        <taxon>Bacteria</taxon>
        <taxon>Pseudomonadati</taxon>
        <taxon>Pseudomonadota</taxon>
        <taxon>Alphaproteobacteria</taxon>
        <taxon>Hyphomicrobiales</taxon>
        <taxon>Terrihabitans</taxon>
    </lineage>
</organism>
<dbReference type="AlphaFoldDB" id="A0A6S6QSB7"/>
<reference evidence="2 3" key="1">
    <citation type="submission" date="2020-08" db="EMBL/GenBank/DDBJ databases">
        <title>Genome sequence of Rhizobiales bacterium strain IZ6.</title>
        <authorList>
            <person name="Nakai R."/>
            <person name="Naganuma T."/>
        </authorList>
    </citation>
    <scope>NUCLEOTIDE SEQUENCE [LARGE SCALE GENOMIC DNA]</scope>
    <source>
        <strain evidence="2 3">IZ6</strain>
    </source>
</reference>
<feature type="region of interest" description="Disordered" evidence="1">
    <location>
        <begin position="1"/>
        <end position="25"/>
    </location>
</feature>
<name>A0A6S6QSB7_9HYPH</name>
<proteinExistence type="predicted"/>
<dbReference type="KEGG" id="tso:IZ6_13300"/>
<keyword evidence="3" id="KW-1185">Reference proteome</keyword>